<evidence type="ECO:0000313" key="3">
    <source>
        <dbReference type="EMBL" id="SON54574.1"/>
    </source>
</evidence>
<gene>
    <name evidence="3" type="ORF">HDIA_1033</name>
</gene>
<keyword evidence="4" id="KW-1185">Reference proteome</keyword>
<organism evidence="3 4">
    <name type="scientific">Hartmannibacter diazotrophicus</name>
    <dbReference type="NCBI Taxonomy" id="1482074"/>
    <lineage>
        <taxon>Bacteria</taxon>
        <taxon>Pseudomonadati</taxon>
        <taxon>Pseudomonadota</taxon>
        <taxon>Alphaproteobacteria</taxon>
        <taxon>Hyphomicrobiales</taxon>
        <taxon>Pleomorphomonadaceae</taxon>
        <taxon>Hartmannibacter</taxon>
    </lineage>
</organism>
<dbReference type="KEGG" id="hdi:HDIA_1033"/>
<evidence type="ECO:0000313" key="4">
    <source>
        <dbReference type="Proteomes" id="UP000223606"/>
    </source>
</evidence>
<protein>
    <recommendedName>
        <fullName evidence="2">VWFA domain-containing protein</fullName>
    </recommendedName>
</protein>
<keyword evidence="1" id="KW-0472">Membrane</keyword>
<dbReference type="AlphaFoldDB" id="A0A2C9D2T5"/>
<feature type="domain" description="VWFA" evidence="2">
    <location>
        <begin position="93"/>
        <end position="268"/>
    </location>
</feature>
<evidence type="ECO:0000256" key="1">
    <source>
        <dbReference type="SAM" id="Phobius"/>
    </source>
</evidence>
<feature type="transmembrane region" description="Helical" evidence="1">
    <location>
        <begin position="12"/>
        <end position="29"/>
    </location>
</feature>
<sequence length="307" mass="32278">MIVYETYALLRPWWLLALPIAALVAFLAWRRGRSLGAWERAVDGPLLAAMERIGHVRRKGGRWLPPLPLLAALPLILGLAGPALRGEAPAFRNLNGIVLVFDLSPSVTRGGRLGDAQAAAALALEQSGGRPVALILYSGEPYLVSAFTTDPSSPESLIGVLDPETMPDGGSRPDKALNLAGDLLAEAKINRSDVVLISDGGGLDKASDDAVDRIVAAGGHVSTVYVAPDTLPPESPPPHPEALEALAKRGEGTATAASEPESLVAALKDSEASLIEAGLTPLYFRDFGPWLVALSLVPAGLMFRRRS</sequence>
<dbReference type="Proteomes" id="UP000223606">
    <property type="component" value="Chromosome 1"/>
</dbReference>
<dbReference type="SUPFAM" id="SSF53300">
    <property type="entry name" value="vWA-like"/>
    <property type="match status" value="1"/>
</dbReference>
<dbReference type="RefSeq" id="WP_099555010.1">
    <property type="nucleotide sequence ID" value="NZ_LT960614.1"/>
</dbReference>
<proteinExistence type="predicted"/>
<evidence type="ECO:0000259" key="2">
    <source>
        <dbReference type="SMART" id="SM00327"/>
    </source>
</evidence>
<reference evidence="4" key="1">
    <citation type="submission" date="2017-09" db="EMBL/GenBank/DDBJ databases">
        <title>Genome sequence of Nannocystis excedens DSM 71.</title>
        <authorList>
            <person name="Blom J."/>
        </authorList>
    </citation>
    <scope>NUCLEOTIDE SEQUENCE [LARGE SCALE GENOMIC DNA]</scope>
    <source>
        <strain evidence="4">type strain: E19</strain>
    </source>
</reference>
<dbReference type="EMBL" id="LT960614">
    <property type="protein sequence ID" value="SON54574.1"/>
    <property type="molecule type" value="Genomic_DNA"/>
</dbReference>
<dbReference type="Pfam" id="PF13519">
    <property type="entry name" value="VWA_2"/>
    <property type="match status" value="1"/>
</dbReference>
<accession>A0A2C9D2T5</accession>
<dbReference type="InterPro" id="IPR036465">
    <property type="entry name" value="vWFA_dom_sf"/>
</dbReference>
<dbReference type="SMART" id="SM00327">
    <property type="entry name" value="VWA"/>
    <property type="match status" value="1"/>
</dbReference>
<dbReference type="Gene3D" id="3.40.50.410">
    <property type="entry name" value="von Willebrand factor, type A domain"/>
    <property type="match status" value="1"/>
</dbReference>
<dbReference type="OrthoDB" id="8005957at2"/>
<name>A0A2C9D2T5_9HYPH</name>
<dbReference type="CDD" id="cd00198">
    <property type="entry name" value="vWFA"/>
    <property type="match status" value="1"/>
</dbReference>
<keyword evidence="1" id="KW-0812">Transmembrane</keyword>
<dbReference type="InterPro" id="IPR002035">
    <property type="entry name" value="VWF_A"/>
</dbReference>
<keyword evidence="1" id="KW-1133">Transmembrane helix</keyword>